<evidence type="ECO:0000313" key="1">
    <source>
        <dbReference type="EMBL" id="HIU22661.1"/>
    </source>
</evidence>
<dbReference type="Proteomes" id="UP000824087">
    <property type="component" value="Unassembled WGS sequence"/>
</dbReference>
<reference evidence="1" key="2">
    <citation type="journal article" date="2021" name="PeerJ">
        <title>Extensive microbial diversity within the chicken gut microbiome revealed by metagenomics and culture.</title>
        <authorList>
            <person name="Gilroy R."/>
            <person name="Ravi A."/>
            <person name="Getino M."/>
            <person name="Pursley I."/>
            <person name="Horton D.L."/>
            <person name="Alikhan N.F."/>
            <person name="Baker D."/>
            <person name="Gharbi K."/>
            <person name="Hall N."/>
            <person name="Watson M."/>
            <person name="Adriaenssens E.M."/>
            <person name="Foster-Nyarko E."/>
            <person name="Jarju S."/>
            <person name="Secka A."/>
            <person name="Antonio M."/>
            <person name="Oren A."/>
            <person name="Chaudhuri R.R."/>
            <person name="La Ragione R."/>
            <person name="Hildebrand F."/>
            <person name="Pallen M.J."/>
        </authorList>
    </citation>
    <scope>NUCLEOTIDE SEQUENCE</scope>
    <source>
        <strain evidence="1">CHK197-8231</strain>
    </source>
</reference>
<organism evidence="1 2">
    <name type="scientific">Candidatus Fimihabitans intestinipullorum</name>
    <dbReference type="NCBI Taxonomy" id="2840820"/>
    <lineage>
        <taxon>Bacteria</taxon>
        <taxon>Bacillati</taxon>
        <taxon>Mycoplasmatota</taxon>
        <taxon>Mycoplasmatota incertae sedis</taxon>
        <taxon>Candidatus Fimihabitans</taxon>
    </lineage>
</organism>
<dbReference type="InterPro" id="IPR032427">
    <property type="entry name" value="P22_portal"/>
</dbReference>
<gene>
    <name evidence="1" type="ORF">IAD49_03670</name>
</gene>
<name>A0A9D1HUA4_9BACT</name>
<protein>
    <recommendedName>
        <fullName evidence="3">Portal protein</fullName>
    </recommendedName>
</protein>
<dbReference type="EMBL" id="DVML01000022">
    <property type="protein sequence ID" value="HIU22661.1"/>
    <property type="molecule type" value="Genomic_DNA"/>
</dbReference>
<evidence type="ECO:0008006" key="3">
    <source>
        <dbReference type="Google" id="ProtNLM"/>
    </source>
</evidence>
<dbReference type="Pfam" id="PF16510">
    <property type="entry name" value="P22_portal"/>
    <property type="match status" value="1"/>
</dbReference>
<comment type="caution">
    <text evidence="1">The sequence shown here is derived from an EMBL/GenBank/DDBJ whole genome shotgun (WGS) entry which is preliminary data.</text>
</comment>
<evidence type="ECO:0000313" key="2">
    <source>
        <dbReference type="Proteomes" id="UP000824087"/>
    </source>
</evidence>
<proteinExistence type="predicted"/>
<reference evidence="1" key="1">
    <citation type="submission" date="2020-10" db="EMBL/GenBank/DDBJ databases">
        <authorList>
            <person name="Gilroy R."/>
        </authorList>
    </citation>
    <scope>NUCLEOTIDE SEQUENCE</scope>
    <source>
        <strain evidence="1">CHK197-8231</strain>
    </source>
</reference>
<sequence length="594" mass="67228">MNNTKDWELYEAGVKYNQSLYGADRDYYDVINTNIAFANGDQWRNVTGEGLPKPVFNIIKRVKQFKIASLKSNNVAIQIQPMEYRPDDNDAQMQSSIHKTDLANAEVKNILENINFDALSRQLLNDGFDTGDMCLHFYNDVTKTPYKKYPNIKGVINAEVIDCTNVMFGNPNIKNVEKQPYIILVGRDLVKNLQEEYKRNNKKDQKNANSITEDTMTSYLAGDNSKVELEADKFGKALYILKYYRGKNGKIYVNKSVQNMYIYKEKETGYDYYPIAFNNWDGMKGSYHGRAETTGIIPNQIAINKMFAMVIYHLMLTAFPTAVYDATKVENWTNEIGAAIPINNVGNSSIRNIAGYLEPASMSGQIINAIELAMQYTKDTLGVGDASLGNITMDNATAIIAVQKSNAVPLENVRANLYELIEDCGRIILDMIATDYGIRPVVISEGDNRTVEEFDFGELKGMWLHIKADVGSASYFSEIASLQTLDNLLNAGRIEFIDYLKRIPDEIIPKKQELIQSLEQGDWEKQALYSLMDKFMQGLDPMLQQQLQQLEPEQMEKEILSMMGAFDNNQSEPVPMQPEAQIMPEIMPEGGEMS</sequence>
<accession>A0A9D1HUA4</accession>
<dbReference type="AlphaFoldDB" id="A0A9D1HUA4"/>